<dbReference type="Ensembl" id="ENSSFOT00015018985.2">
    <property type="protein sequence ID" value="ENSSFOP00015018772.2"/>
    <property type="gene ID" value="ENSSFOG00015012063.2"/>
</dbReference>
<reference evidence="5" key="2">
    <citation type="submission" date="2025-08" db="UniProtKB">
        <authorList>
            <consortium name="Ensembl"/>
        </authorList>
    </citation>
    <scope>IDENTIFICATION</scope>
</reference>
<feature type="domain" description="TGFBR3/Endoglin-like N-terminal" evidence="4">
    <location>
        <begin position="18"/>
        <end position="127"/>
    </location>
</feature>
<feature type="transmembrane region" description="Helical" evidence="3">
    <location>
        <begin position="420"/>
        <end position="442"/>
    </location>
</feature>
<evidence type="ECO:0000256" key="1">
    <source>
        <dbReference type="ARBA" id="ARBA00023180"/>
    </source>
</evidence>
<keyword evidence="3" id="KW-1133">Transmembrane helix</keyword>
<keyword evidence="1" id="KW-0325">Glycoprotein</keyword>
<evidence type="ECO:0000259" key="4">
    <source>
        <dbReference type="Pfam" id="PF26060"/>
    </source>
</evidence>
<reference evidence="5" key="3">
    <citation type="submission" date="2025-09" db="UniProtKB">
        <authorList>
            <consortium name="Ensembl"/>
        </authorList>
    </citation>
    <scope>IDENTIFICATION</scope>
</reference>
<keyword evidence="6" id="KW-1185">Reference proteome</keyword>
<sequence>MQCLRTMLVLSVYDFVQILSLNFSAAHPAHLILNIQSQTSLFISVHHHENIKFYVTNATKIVNKAHFQSEEVNTNDILKWTREKFGGLTSFTTAQDISHITFTGNQAVTNLTDCSPEKRFYPKEYLLAMKFIRPPFKFCSAGHKSSQKELHIVNIPDAVKVAEISVNVISPSPAILFLRGPEGTVWNIEKAGHVSLFTNNHLFMEQFSMMINPTIFNVTDGEKDVQNTALQKSGYIFVSSYTEIKTNMSAIRLVIGKESDQSLTMETTSLPESVSDDTVLLELYDSQDYITHIDTTTKIQSEKRIYAKVSSKTNGDILQSIRVMKCSVRSKGSCSMVLDMPFQLVYCPPKVCQGSTRFSFSFHQVQEQPSTSWDLECTVQFCALHNIDARCEDESTVKGSLEVVKSNLAFKPCINFDLSAVLGIAFGGFLIGVLLMGALWFIKIHTGAGAAVTACRIAGCPGSLDTKQQPVSGNGMPSQDSSANPSIGSTQSTPTSSMA</sequence>
<accession>A0A8C9RR40</accession>
<dbReference type="Pfam" id="PF26060">
    <property type="entry name" value="TGFBR3_N"/>
    <property type="match status" value="1"/>
</dbReference>
<dbReference type="InterPro" id="IPR058899">
    <property type="entry name" value="TGFBR3/Endoglin-like_N"/>
</dbReference>
<name>A0A8C9RR40_SCLFO</name>
<proteinExistence type="predicted"/>
<dbReference type="AlphaFoldDB" id="A0A8C9RR40"/>
<feature type="region of interest" description="Disordered" evidence="2">
    <location>
        <begin position="467"/>
        <end position="499"/>
    </location>
</feature>
<evidence type="ECO:0000313" key="5">
    <source>
        <dbReference type="Ensembl" id="ENSSFOP00015018772.2"/>
    </source>
</evidence>
<keyword evidence="3" id="KW-0472">Membrane</keyword>
<reference evidence="5 6" key="1">
    <citation type="submission" date="2019-04" db="EMBL/GenBank/DDBJ databases">
        <authorList>
            <consortium name="Wellcome Sanger Institute Data Sharing"/>
        </authorList>
    </citation>
    <scope>NUCLEOTIDE SEQUENCE [LARGE SCALE GENOMIC DNA]</scope>
</reference>
<protein>
    <submittedName>
        <fullName evidence="5">Endoglin-like</fullName>
    </submittedName>
</protein>
<organism evidence="5 6">
    <name type="scientific">Scleropages formosus</name>
    <name type="common">Asian bonytongue</name>
    <name type="synonym">Osteoglossum formosum</name>
    <dbReference type="NCBI Taxonomy" id="113540"/>
    <lineage>
        <taxon>Eukaryota</taxon>
        <taxon>Metazoa</taxon>
        <taxon>Chordata</taxon>
        <taxon>Craniata</taxon>
        <taxon>Vertebrata</taxon>
        <taxon>Euteleostomi</taxon>
        <taxon>Actinopterygii</taxon>
        <taxon>Neopterygii</taxon>
        <taxon>Teleostei</taxon>
        <taxon>Osteoglossocephala</taxon>
        <taxon>Osteoglossomorpha</taxon>
        <taxon>Osteoglossiformes</taxon>
        <taxon>Osteoglossidae</taxon>
        <taxon>Scleropages</taxon>
    </lineage>
</organism>
<evidence type="ECO:0000256" key="2">
    <source>
        <dbReference type="SAM" id="MobiDB-lite"/>
    </source>
</evidence>
<evidence type="ECO:0000256" key="3">
    <source>
        <dbReference type="SAM" id="Phobius"/>
    </source>
</evidence>
<evidence type="ECO:0000313" key="6">
    <source>
        <dbReference type="Proteomes" id="UP000694397"/>
    </source>
</evidence>
<dbReference type="Proteomes" id="UP000694397">
    <property type="component" value="Chromosome 17"/>
</dbReference>
<gene>
    <name evidence="5" type="primary">LOC108938643</name>
</gene>
<dbReference type="GeneTree" id="ENSGT01010000222537"/>
<keyword evidence="3" id="KW-0812">Transmembrane</keyword>